<evidence type="ECO:0000313" key="2">
    <source>
        <dbReference type="EMBL" id="KIO45691.1"/>
    </source>
</evidence>
<reference evidence="2 3" key="1">
    <citation type="submission" date="2014-07" db="EMBL/GenBank/DDBJ databases">
        <title>Porphyromonadaceae bacterium OUH 308042 = ATCC BAA-2681 = DSM 28342 draft genome.</title>
        <authorList>
            <person name="Sydenham T.V."/>
            <person name="Hasman H."/>
            <person name="Justensen U.S."/>
        </authorList>
    </citation>
    <scope>NUCLEOTIDE SEQUENCE [LARGE SCALE GENOMIC DNA]</scope>
    <source>
        <strain evidence="2 3">OUH 308042</strain>
    </source>
</reference>
<dbReference type="Proteomes" id="UP000031980">
    <property type="component" value="Unassembled WGS sequence"/>
</dbReference>
<proteinExistence type="predicted"/>
<evidence type="ECO:0000313" key="3">
    <source>
        <dbReference type="Proteomes" id="UP000031980"/>
    </source>
</evidence>
<dbReference type="EMBL" id="JPIU01000037">
    <property type="protein sequence ID" value="KIO45691.1"/>
    <property type="molecule type" value="Genomic_DNA"/>
</dbReference>
<dbReference type="AlphaFoldDB" id="A0A0C3RFU0"/>
<feature type="domain" description="Abortive infection protein-like C-terminal" evidence="1">
    <location>
        <begin position="75"/>
        <end position="142"/>
    </location>
</feature>
<dbReference type="RefSeq" id="WP_041504929.1">
    <property type="nucleotide sequence ID" value="NZ_JPIU01000037.1"/>
</dbReference>
<keyword evidence="3" id="KW-1185">Reference proteome</keyword>
<dbReference type="InterPro" id="IPR026001">
    <property type="entry name" value="Abi-like_C"/>
</dbReference>
<evidence type="ECO:0000259" key="1">
    <source>
        <dbReference type="Pfam" id="PF14355"/>
    </source>
</evidence>
<gene>
    <name evidence="2" type="ORF">BA92_04305</name>
</gene>
<name>A0A0C3RFU0_9PORP</name>
<dbReference type="Pfam" id="PF14355">
    <property type="entry name" value="Abi_C"/>
    <property type="match status" value="1"/>
</dbReference>
<organism evidence="2 3">
    <name type="scientific">Sanguibacteroides justesenii</name>
    <dbReference type="NCBI Taxonomy" id="1547597"/>
    <lineage>
        <taxon>Bacteria</taxon>
        <taxon>Pseudomonadati</taxon>
        <taxon>Bacteroidota</taxon>
        <taxon>Bacteroidia</taxon>
        <taxon>Bacteroidales</taxon>
        <taxon>Porphyromonadaceae</taxon>
        <taxon>Sanguibacteroides</taxon>
    </lineage>
</organism>
<sequence length="215" mass="24357">MDKLKAKISQYGRWASIGEYIVRVETYLETDFSISLENAKCLLETIGKEICDAKGRPLADKSSINGVLKNAFSVMGYTSEDMVTQISSSLATIGQKVGGLRNEIGVSSHGKTLDQLQKRNEAVNELTKCFLIDSIEIIACFLISLFEGEHISDSKERIPSYEEREDFNDYWDEIYGDFAMGDYSFTASEILYNNVIEAYDNEYKSYLLNDFDDDE</sequence>
<protein>
    <recommendedName>
        <fullName evidence="1">Abortive infection protein-like C-terminal domain-containing protein</fullName>
    </recommendedName>
</protein>
<accession>A0A0C3RFU0</accession>
<comment type="caution">
    <text evidence="2">The sequence shown here is derived from an EMBL/GenBank/DDBJ whole genome shotgun (WGS) entry which is preliminary data.</text>
</comment>